<evidence type="ECO:0000256" key="15">
    <source>
        <dbReference type="SAM" id="Coils"/>
    </source>
</evidence>
<dbReference type="Proteomes" id="UP001153076">
    <property type="component" value="Unassembled WGS sequence"/>
</dbReference>
<dbReference type="SMART" id="SM00185">
    <property type="entry name" value="ARM"/>
    <property type="match status" value="3"/>
</dbReference>
<dbReference type="CDD" id="cd00106">
    <property type="entry name" value="KISc"/>
    <property type="match status" value="1"/>
</dbReference>
<keyword evidence="19" id="KW-1185">Reference proteome</keyword>
<keyword evidence="9 13" id="KW-0505">Motor protein</keyword>
<dbReference type="Pfam" id="PF00514">
    <property type="entry name" value="Arm"/>
    <property type="match status" value="1"/>
</dbReference>
<dbReference type="Gene3D" id="1.25.10.10">
    <property type="entry name" value="Leucine-rich Repeat Variant"/>
    <property type="match status" value="1"/>
</dbReference>
<dbReference type="FunFam" id="3.40.850.10:FF:000036">
    <property type="entry name" value="Kinesin-like protein"/>
    <property type="match status" value="1"/>
</dbReference>
<keyword evidence="5" id="KW-0677">Repeat</keyword>
<comment type="subunit">
    <text evidence="11">Interacts (via C-terminus) with NEK5.</text>
</comment>
<evidence type="ECO:0000256" key="14">
    <source>
        <dbReference type="RuleBase" id="RU000394"/>
    </source>
</evidence>
<evidence type="ECO:0000256" key="13">
    <source>
        <dbReference type="PROSITE-ProRule" id="PRU00283"/>
    </source>
</evidence>
<dbReference type="OrthoDB" id="3176171at2759"/>
<dbReference type="GO" id="GO:0007018">
    <property type="term" value="P:microtubule-based movement"/>
    <property type="evidence" value="ECO:0007669"/>
    <property type="project" value="InterPro"/>
</dbReference>
<dbReference type="PANTHER" id="PTHR47970">
    <property type="entry name" value="KINESIN-LIKE PROTEIN KIF11"/>
    <property type="match status" value="1"/>
</dbReference>
<evidence type="ECO:0000256" key="7">
    <source>
        <dbReference type="ARBA" id="ARBA00022840"/>
    </source>
</evidence>
<evidence type="ECO:0000256" key="10">
    <source>
        <dbReference type="ARBA" id="ARBA00023212"/>
    </source>
</evidence>
<dbReference type="GO" id="GO:0072686">
    <property type="term" value="C:mitotic spindle"/>
    <property type="evidence" value="ECO:0007669"/>
    <property type="project" value="TreeGrafter"/>
</dbReference>
<dbReference type="AlphaFoldDB" id="A0A9Q1KGE5"/>
<feature type="repeat" description="ARM" evidence="12">
    <location>
        <begin position="754"/>
        <end position="800"/>
    </location>
</feature>
<accession>A0A9Q1KGE5</accession>
<dbReference type="GO" id="GO:0090307">
    <property type="term" value="P:mitotic spindle assembly"/>
    <property type="evidence" value="ECO:0007669"/>
    <property type="project" value="TreeGrafter"/>
</dbReference>
<dbReference type="EMBL" id="JAKOGI010000112">
    <property type="protein sequence ID" value="KAJ8443801.1"/>
    <property type="molecule type" value="Genomic_DNA"/>
</dbReference>
<dbReference type="SMART" id="SM00129">
    <property type="entry name" value="KISc"/>
    <property type="match status" value="1"/>
</dbReference>
<dbReference type="PANTHER" id="PTHR47970:SF30">
    <property type="entry name" value="KINESIN-LIKE PROTEIN"/>
    <property type="match status" value="1"/>
</dbReference>
<feature type="coiled-coil region" evidence="15">
    <location>
        <begin position="433"/>
        <end position="464"/>
    </location>
</feature>
<gene>
    <name evidence="18" type="ORF">Cgig2_017282</name>
</gene>
<sequence length="974" mass="107358">MTNNNYRNGSIKGHAKSLNSSYNSNPRASLSSSSSFKSKPSSTPSLSSSTSSLRRSSPASLSNSAAKSESGVPGRVRVAVRLRPRNAEESVADADFADCVELQPELKRLKLRKNNWDSDTYEFDEVLTEFSSQKRVYEVVAKPVVESVLDGYNGTVMAYGQTGTGKTYTLGRLGEEDTAGRGIMVRAMEDILTDICPETDSVLVSYLQLYMETIQDLLDPSNDNISIVEDPKTGDVSLPGATVVEIRDQKSFIELLRLGEAHRFAANTKMNTESSRSHAILMVHVRRSLKGRDLALPSQNGENSHAKSLKPPVVRKGKLVVVDLAGSERIDKSGIDGHTLEEAKSINLSLSALGKCINALAENSAHVPVRDSKLTRLLRDSFGGTARTSLIITIGPSPRHRAETASTIMFGQRAMKVENMLKIKEEFDYKSLSRKLEIQLDKLMAESERLQKDFQDRIDEINREAQNHIYDAERKYADALEGSSGFPHTIDGGMVNDTQEERQKYEKDYMDAIKKLEEQWAINQRKRSSEATTSSVKNDSDKSPGGEVPSAEEVAEIRKLLQDETHLRRAAEEELNNLKSQLALSKRCEATANSEILKLQKMLEDEAHQREKLEREIAMLQSQLLQLSFEADETRRRLDQGTSEKIHCDVDPHLSQVRHPQMNGTGNEDKSSIAKLFEQGSNKLCHVVPMSPTFDNLSFLLFLLLTRISSVAVGLQKILSLLEAEDPEVRIHAVKVVANLAAEEANQEKIVEAGGLTSLLNLLRSSDDETVHRVAAGAIANLAMNGEAETNQELIMAQGGIGLLSMTAANADDPQTLRMVAGAIANLCGNDKLQTKLRGEGGIKALLGMVRCGHPDVLAQVARGIANFAKCESRASSQGSKTGKSLLLEDGALPWIVQNANNEVSQIRRHIELALCHLAQHEVNAKDMISGGALWELVRISRDCSRDDIRTLARRTLNSSPTFQAELKRLRIDY</sequence>
<name>A0A9Q1KGE5_9CARY</name>
<keyword evidence="4 14" id="KW-0493">Microtubule</keyword>
<dbReference type="GO" id="GO:0008574">
    <property type="term" value="F:plus-end-directed microtubule motor activity"/>
    <property type="evidence" value="ECO:0007669"/>
    <property type="project" value="TreeGrafter"/>
</dbReference>
<dbReference type="PROSITE" id="PS00411">
    <property type="entry name" value="KINESIN_MOTOR_1"/>
    <property type="match status" value="1"/>
</dbReference>
<dbReference type="InterPro" id="IPR000225">
    <property type="entry name" value="Armadillo"/>
</dbReference>
<keyword evidence="3" id="KW-0963">Cytoplasm</keyword>
<evidence type="ECO:0000256" key="2">
    <source>
        <dbReference type="ARBA" id="ARBA00010103"/>
    </source>
</evidence>
<dbReference type="InterPro" id="IPR011989">
    <property type="entry name" value="ARM-like"/>
</dbReference>
<evidence type="ECO:0000256" key="4">
    <source>
        <dbReference type="ARBA" id="ARBA00022701"/>
    </source>
</evidence>
<dbReference type="SUPFAM" id="SSF48371">
    <property type="entry name" value="ARM repeat"/>
    <property type="match status" value="1"/>
</dbReference>
<comment type="similarity">
    <text evidence="2">Belongs to the TRAFAC class myosin-kinesin ATPase superfamily. Kinesin family. Ungrouped subfamily.</text>
</comment>
<dbReference type="InterPro" id="IPR027417">
    <property type="entry name" value="P-loop_NTPase"/>
</dbReference>
<feature type="region of interest" description="Disordered" evidence="16">
    <location>
        <begin position="523"/>
        <end position="553"/>
    </location>
</feature>
<feature type="repeat" description="ARM" evidence="12">
    <location>
        <begin position="713"/>
        <end position="755"/>
    </location>
</feature>
<evidence type="ECO:0000313" key="19">
    <source>
        <dbReference type="Proteomes" id="UP001153076"/>
    </source>
</evidence>
<dbReference type="InterPro" id="IPR001752">
    <property type="entry name" value="Kinesin_motor_dom"/>
</dbReference>
<evidence type="ECO:0000256" key="16">
    <source>
        <dbReference type="SAM" id="MobiDB-lite"/>
    </source>
</evidence>
<evidence type="ECO:0000313" key="18">
    <source>
        <dbReference type="EMBL" id="KAJ8443801.1"/>
    </source>
</evidence>
<organism evidence="18 19">
    <name type="scientific">Carnegiea gigantea</name>
    <dbReference type="NCBI Taxonomy" id="171969"/>
    <lineage>
        <taxon>Eukaryota</taxon>
        <taxon>Viridiplantae</taxon>
        <taxon>Streptophyta</taxon>
        <taxon>Embryophyta</taxon>
        <taxon>Tracheophyta</taxon>
        <taxon>Spermatophyta</taxon>
        <taxon>Magnoliopsida</taxon>
        <taxon>eudicotyledons</taxon>
        <taxon>Gunneridae</taxon>
        <taxon>Pentapetalae</taxon>
        <taxon>Caryophyllales</taxon>
        <taxon>Cactineae</taxon>
        <taxon>Cactaceae</taxon>
        <taxon>Cactoideae</taxon>
        <taxon>Echinocereeae</taxon>
        <taxon>Carnegiea</taxon>
    </lineage>
</organism>
<evidence type="ECO:0000256" key="5">
    <source>
        <dbReference type="ARBA" id="ARBA00022737"/>
    </source>
</evidence>
<keyword evidence="6 13" id="KW-0547">Nucleotide-binding</keyword>
<dbReference type="GO" id="GO:0005876">
    <property type="term" value="C:spindle microtubule"/>
    <property type="evidence" value="ECO:0007669"/>
    <property type="project" value="TreeGrafter"/>
</dbReference>
<evidence type="ECO:0000256" key="12">
    <source>
        <dbReference type="PROSITE-ProRule" id="PRU00259"/>
    </source>
</evidence>
<feature type="coiled-coil region" evidence="15">
    <location>
        <begin position="554"/>
        <end position="630"/>
    </location>
</feature>
<dbReference type="InterPro" id="IPR016024">
    <property type="entry name" value="ARM-type_fold"/>
</dbReference>
<reference evidence="18" key="1">
    <citation type="submission" date="2022-04" db="EMBL/GenBank/DDBJ databases">
        <title>Carnegiea gigantea Genome sequencing and assembly v2.</title>
        <authorList>
            <person name="Copetti D."/>
            <person name="Sanderson M.J."/>
            <person name="Burquez A."/>
            <person name="Wojciechowski M.F."/>
        </authorList>
    </citation>
    <scope>NUCLEOTIDE SEQUENCE</scope>
    <source>
        <strain evidence="18">SGP5-SGP5p</strain>
        <tissue evidence="18">Aerial part</tissue>
    </source>
</reference>
<protein>
    <recommendedName>
        <fullName evidence="14">Kinesin-like protein</fullName>
    </recommendedName>
</protein>
<dbReference type="SUPFAM" id="SSF52540">
    <property type="entry name" value="P-loop containing nucleoside triphosphate hydrolases"/>
    <property type="match status" value="1"/>
</dbReference>
<evidence type="ECO:0000256" key="3">
    <source>
        <dbReference type="ARBA" id="ARBA00022490"/>
    </source>
</evidence>
<dbReference type="PROSITE" id="PS50067">
    <property type="entry name" value="KINESIN_MOTOR_2"/>
    <property type="match status" value="1"/>
</dbReference>
<evidence type="ECO:0000256" key="11">
    <source>
        <dbReference type="ARBA" id="ARBA00063975"/>
    </source>
</evidence>
<feature type="region of interest" description="Disordered" evidence="16">
    <location>
        <begin position="1"/>
        <end position="73"/>
    </location>
</feature>
<feature type="domain" description="Kinesin motor" evidence="17">
    <location>
        <begin position="75"/>
        <end position="417"/>
    </location>
</feature>
<comment type="caution">
    <text evidence="18">The sequence shown here is derived from an EMBL/GenBank/DDBJ whole genome shotgun (WGS) entry which is preliminary data.</text>
</comment>
<dbReference type="GO" id="GO:0008017">
    <property type="term" value="F:microtubule binding"/>
    <property type="evidence" value="ECO:0007669"/>
    <property type="project" value="InterPro"/>
</dbReference>
<evidence type="ECO:0000256" key="1">
    <source>
        <dbReference type="ARBA" id="ARBA00004245"/>
    </source>
</evidence>
<feature type="compositionally biased region" description="Low complexity" evidence="16">
    <location>
        <begin position="20"/>
        <end position="68"/>
    </location>
</feature>
<feature type="binding site" evidence="13">
    <location>
        <begin position="160"/>
        <end position="167"/>
    </location>
    <ligand>
        <name>ATP</name>
        <dbReference type="ChEBI" id="CHEBI:30616"/>
    </ligand>
</feature>
<comment type="subcellular location">
    <subcellularLocation>
        <location evidence="1">Cytoplasm</location>
        <location evidence="1">Cytoskeleton</location>
    </subcellularLocation>
</comment>
<evidence type="ECO:0000256" key="8">
    <source>
        <dbReference type="ARBA" id="ARBA00023054"/>
    </source>
</evidence>
<evidence type="ECO:0000256" key="6">
    <source>
        <dbReference type="ARBA" id="ARBA00022741"/>
    </source>
</evidence>
<dbReference type="Gene3D" id="3.40.850.10">
    <property type="entry name" value="Kinesin motor domain"/>
    <property type="match status" value="1"/>
</dbReference>
<dbReference type="GO" id="GO:0051231">
    <property type="term" value="P:spindle elongation"/>
    <property type="evidence" value="ECO:0007669"/>
    <property type="project" value="TreeGrafter"/>
</dbReference>
<keyword evidence="8 15" id="KW-0175">Coiled coil</keyword>
<dbReference type="InterPro" id="IPR036961">
    <property type="entry name" value="Kinesin_motor_dom_sf"/>
</dbReference>
<dbReference type="InterPro" id="IPR047149">
    <property type="entry name" value="KIF11-like"/>
</dbReference>
<proteinExistence type="inferred from homology"/>
<keyword evidence="10" id="KW-0206">Cytoskeleton</keyword>
<dbReference type="Pfam" id="PF00225">
    <property type="entry name" value="Kinesin"/>
    <property type="match status" value="1"/>
</dbReference>
<dbReference type="PRINTS" id="PR00380">
    <property type="entry name" value="KINESINHEAVY"/>
</dbReference>
<dbReference type="PROSITE" id="PS50176">
    <property type="entry name" value="ARM_REPEAT"/>
    <property type="match status" value="2"/>
</dbReference>
<dbReference type="GO" id="GO:0005524">
    <property type="term" value="F:ATP binding"/>
    <property type="evidence" value="ECO:0007669"/>
    <property type="project" value="UniProtKB-UniRule"/>
</dbReference>
<evidence type="ECO:0000259" key="17">
    <source>
        <dbReference type="PROSITE" id="PS50067"/>
    </source>
</evidence>
<evidence type="ECO:0000256" key="9">
    <source>
        <dbReference type="ARBA" id="ARBA00023175"/>
    </source>
</evidence>
<keyword evidence="7 13" id="KW-0067">ATP-binding</keyword>
<dbReference type="InterPro" id="IPR019821">
    <property type="entry name" value="Kinesin_motor_CS"/>
</dbReference>